<feature type="domain" description="UDENN FLCN/SMCR8-type" evidence="1">
    <location>
        <begin position="54"/>
        <end position="228"/>
    </location>
</feature>
<dbReference type="PROSITE" id="PS51834">
    <property type="entry name" value="DENN_FLCN_SMCR8"/>
    <property type="match status" value="1"/>
</dbReference>
<organism evidence="2 3">
    <name type="scientific">Kuraishia capsulata CBS 1993</name>
    <dbReference type="NCBI Taxonomy" id="1382522"/>
    <lineage>
        <taxon>Eukaryota</taxon>
        <taxon>Fungi</taxon>
        <taxon>Dikarya</taxon>
        <taxon>Ascomycota</taxon>
        <taxon>Saccharomycotina</taxon>
        <taxon>Pichiomycetes</taxon>
        <taxon>Pichiales</taxon>
        <taxon>Pichiaceae</taxon>
        <taxon>Kuraishia</taxon>
    </lineage>
</organism>
<dbReference type="GO" id="GO:0005096">
    <property type="term" value="F:GTPase activator activity"/>
    <property type="evidence" value="ECO:0007669"/>
    <property type="project" value="InterPro"/>
</dbReference>
<dbReference type="InterPro" id="IPR037521">
    <property type="entry name" value="FLCN/SMCR8_DENN"/>
</dbReference>
<dbReference type="AlphaFoldDB" id="W6MSP2"/>
<dbReference type="InterPro" id="IPR021713">
    <property type="entry name" value="Folliculin"/>
</dbReference>
<dbReference type="GO" id="GO:0005829">
    <property type="term" value="C:cytosol"/>
    <property type="evidence" value="ECO:0007669"/>
    <property type="project" value="TreeGrafter"/>
</dbReference>
<evidence type="ECO:0000259" key="1">
    <source>
        <dbReference type="PROSITE" id="PS51834"/>
    </source>
</evidence>
<reference evidence="2" key="1">
    <citation type="submission" date="2013-12" db="EMBL/GenBank/DDBJ databases">
        <authorList>
            <person name="Genoscope - CEA"/>
        </authorList>
    </citation>
    <scope>NUCLEOTIDE SEQUENCE</scope>
    <source>
        <strain evidence="2">CBS 1993</strain>
    </source>
</reference>
<proteinExistence type="predicted"/>
<sequence length="228" mass="25468">MGQFMVCLAHFCEIHGPSVVMCTQSTALDRAEEIAAAPPTASQLCSSCRLIIPKSEGDLEEPSSIRTVEAGRCYTSSQYPSSQPKYSALRQIVMKSLSVEMTYDSSAPIMFGDQAIGYSVVMTFKVRDSLARGSERKYALMVIGEQEGEVIHSWDLIVGNIQEIIVYVRDRLATVESDRNDEVGNERFFRRAQMTKPKSLVELLHDDRFFVRLHLWAASLLKDCSATA</sequence>
<dbReference type="PANTHER" id="PTHR31441">
    <property type="entry name" value="FOLLICULIN FAMILY MEMBER"/>
    <property type="match status" value="1"/>
</dbReference>
<name>W6MSP2_9ASCO</name>
<dbReference type="GeneID" id="34521625"/>
<protein>
    <recommendedName>
        <fullName evidence="1">UDENN FLCN/SMCR8-type domain-containing protein</fullName>
    </recommendedName>
</protein>
<dbReference type="Proteomes" id="UP000019384">
    <property type="component" value="Unassembled WGS sequence"/>
</dbReference>
<reference evidence="2" key="2">
    <citation type="submission" date="2014-02" db="EMBL/GenBank/DDBJ databases">
        <title>Complete DNA sequence of /Kuraishia capsulata/ illustrates novel genomic features among budding yeasts (/Saccharomycotina/).</title>
        <authorList>
            <person name="Morales L."/>
            <person name="Noel B."/>
            <person name="Porcel B."/>
            <person name="Marcet-Houben M."/>
            <person name="Hullo M-F."/>
            <person name="Sacerdot C."/>
            <person name="Tekaia F."/>
            <person name="Leh-Louis V."/>
            <person name="Despons L."/>
            <person name="Khanna V."/>
            <person name="Aury J-M."/>
            <person name="Barbe V."/>
            <person name="Couloux A."/>
            <person name="Labadie K."/>
            <person name="Pelletier E."/>
            <person name="Souciet J-L."/>
            <person name="Boekhout T."/>
            <person name="Gabaldon T."/>
            <person name="Wincker P."/>
            <person name="Dujon B."/>
        </authorList>
    </citation>
    <scope>NUCLEOTIDE SEQUENCE</scope>
    <source>
        <strain evidence="2">CBS 1993</strain>
    </source>
</reference>
<dbReference type="HOGENOM" id="CLU_035854_1_0_1"/>
<keyword evidence="3" id="KW-1185">Reference proteome</keyword>
<evidence type="ECO:0000313" key="3">
    <source>
        <dbReference type="Proteomes" id="UP000019384"/>
    </source>
</evidence>
<accession>W6MSP2</accession>
<gene>
    <name evidence="2" type="ORF">KUCA_T00004229001</name>
</gene>
<dbReference type="GO" id="GO:1904263">
    <property type="term" value="P:positive regulation of TORC1 signaling"/>
    <property type="evidence" value="ECO:0007669"/>
    <property type="project" value="TreeGrafter"/>
</dbReference>
<dbReference type="RefSeq" id="XP_022460237.1">
    <property type="nucleotide sequence ID" value="XM_022600942.1"/>
</dbReference>
<dbReference type="InterPro" id="IPR037520">
    <property type="entry name" value="Folliculin/SMCR8_longin"/>
</dbReference>
<dbReference type="EMBL" id="HG793129">
    <property type="protein sequence ID" value="CDK28247.1"/>
    <property type="molecule type" value="Genomic_DNA"/>
</dbReference>
<dbReference type="OrthoDB" id="5599713at2759"/>
<dbReference type="STRING" id="1382522.W6MSP2"/>
<dbReference type="PANTHER" id="PTHR31441:SF2">
    <property type="entry name" value="FOLLICULIN"/>
    <property type="match status" value="1"/>
</dbReference>
<evidence type="ECO:0000313" key="2">
    <source>
        <dbReference type="EMBL" id="CDK28247.1"/>
    </source>
</evidence>
<dbReference type="Pfam" id="PF11704">
    <property type="entry name" value="Folliculin"/>
    <property type="match status" value="1"/>
</dbReference>